<evidence type="ECO:0000313" key="1">
    <source>
        <dbReference type="EMBL" id="BCT76944.1"/>
    </source>
</evidence>
<protein>
    <recommendedName>
        <fullName evidence="3">DUF4352 domain-containing protein</fullName>
    </recommendedName>
</protein>
<organism evidence="1 2">
    <name type="scientific">Sinomonas cyclohexanicum</name>
    <name type="common">Corynebacterium cyclohexanicum</name>
    <dbReference type="NCBI Taxonomy" id="322009"/>
    <lineage>
        <taxon>Bacteria</taxon>
        <taxon>Bacillati</taxon>
        <taxon>Actinomycetota</taxon>
        <taxon>Actinomycetes</taxon>
        <taxon>Micrococcales</taxon>
        <taxon>Micrococcaceae</taxon>
        <taxon>Sinomonas</taxon>
    </lineage>
</organism>
<proteinExistence type="predicted"/>
<name>A0ABN6FJW2_SINCY</name>
<evidence type="ECO:0008006" key="3">
    <source>
        <dbReference type="Google" id="ProtNLM"/>
    </source>
</evidence>
<dbReference type="EMBL" id="AP024525">
    <property type="protein sequence ID" value="BCT76944.1"/>
    <property type="molecule type" value="Genomic_DNA"/>
</dbReference>
<gene>
    <name evidence="1" type="ORF">SCMU_27860</name>
</gene>
<sequence length="168" mass="18121">MPTFPPPTPTDSHAKLATVGDPITVDYGGQRIEVTVSDLKYLKQGKSGSGVLFNVSLRNLSDQPYRLKYGEFMAANLLSGGGPLSFDDRHPILPLPGFDFTQYGKPLPYVGVVGPMQTVSGLVWLEGPSGDDKTDILYMPGANADYSTKNAQGTYTPDDFSVYAVWPA</sequence>
<evidence type="ECO:0000313" key="2">
    <source>
        <dbReference type="Proteomes" id="UP001319861"/>
    </source>
</evidence>
<accession>A0ABN6FJW2</accession>
<reference evidence="1 2" key="1">
    <citation type="journal article" date="2021" name="J. Biosci. Bioeng.">
        <title>Identification and characterization of a chc gene cluster responsible for the aromatization pathway of cyclohexanecarboxylate degradation in Sinomonas cyclohexanicum ATCC 51369.</title>
        <authorList>
            <person name="Yamamoto T."/>
            <person name="Hasegawa Y."/>
            <person name="Lau P.C.K."/>
            <person name="Iwaki H."/>
        </authorList>
    </citation>
    <scope>NUCLEOTIDE SEQUENCE [LARGE SCALE GENOMIC DNA]</scope>
    <source>
        <strain evidence="1 2">ATCC 51369</strain>
    </source>
</reference>
<keyword evidence="2" id="KW-1185">Reference proteome</keyword>
<dbReference type="Proteomes" id="UP001319861">
    <property type="component" value="Chromosome"/>
</dbReference>